<evidence type="ECO:0000256" key="1">
    <source>
        <dbReference type="SAM" id="MobiDB-lite"/>
    </source>
</evidence>
<feature type="compositionally biased region" description="Polar residues" evidence="1">
    <location>
        <begin position="524"/>
        <end position="537"/>
    </location>
</feature>
<dbReference type="Gene3D" id="3.40.50.10190">
    <property type="entry name" value="BRCT domain"/>
    <property type="match status" value="1"/>
</dbReference>
<dbReference type="Gene3D" id="2.60.40.10">
    <property type="entry name" value="Immunoglobulins"/>
    <property type="match status" value="1"/>
</dbReference>
<dbReference type="InterPro" id="IPR052827">
    <property type="entry name" value="CHS_Export/Cell_Fusion_Reg"/>
</dbReference>
<dbReference type="Pfam" id="PF16892">
    <property type="entry name" value="CHS5_N"/>
    <property type="match status" value="1"/>
</dbReference>
<dbReference type="SMART" id="SM00292">
    <property type="entry name" value="BRCT"/>
    <property type="match status" value="1"/>
</dbReference>
<dbReference type="PROSITE" id="PS50172">
    <property type="entry name" value="BRCT"/>
    <property type="match status" value="1"/>
</dbReference>
<dbReference type="OrthoDB" id="245697at2759"/>
<feature type="compositionally biased region" description="Polar residues" evidence="1">
    <location>
        <begin position="435"/>
        <end position="445"/>
    </location>
</feature>
<dbReference type="EMBL" id="QGMG01000690">
    <property type="protein sequence ID" value="TVY52014.1"/>
    <property type="molecule type" value="Genomic_DNA"/>
</dbReference>
<proteinExistence type="predicted"/>
<dbReference type="InterPro" id="IPR036420">
    <property type="entry name" value="BRCT_dom_sf"/>
</dbReference>
<name>A0A7D8UQE7_9HELO</name>
<protein>
    <submittedName>
        <fullName evidence="4">Chitin biosynthesis protein CHS5</fullName>
    </submittedName>
</protein>
<dbReference type="FunFam" id="2.60.40.10:FF:000453">
    <property type="entry name" value="Chitin biosynthesis protein CHS5"/>
    <property type="match status" value="1"/>
</dbReference>
<organism evidence="4 5">
    <name type="scientific">Lachnellula cervina</name>
    <dbReference type="NCBI Taxonomy" id="1316786"/>
    <lineage>
        <taxon>Eukaryota</taxon>
        <taxon>Fungi</taxon>
        <taxon>Dikarya</taxon>
        <taxon>Ascomycota</taxon>
        <taxon>Pezizomycotina</taxon>
        <taxon>Leotiomycetes</taxon>
        <taxon>Helotiales</taxon>
        <taxon>Lachnaceae</taxon>
        <taxon>Lachnellula</taxon>
    </lineage>
</organism>
<dbReference type="InterPro" id="IPR031673">
    <property type="entry name" value="Chs5_N"/>
</dbReference>
<dbReference type="InterPro" id="IPR001357">
    <property type="entry name" value="BRCT_dom"/>
</dbReference>
<comment type="caution">
    <text evidence="4">The sequence shown here is derived from an EMBL/GenBank/DDBJ whole genome shotgun (WGS) entry which is preliminary data.</text>
</comment>
<dbReference type="CDD" id="cd17742">
    <property type="entry name" value="BRCT_CHS5_like"/>
    <property type="match status" value="1"/>
</dbReference>
<evidence type="ECO:0000259" key="3">
    <source>
        <dbReference type="PROSITE" id="PS50853"/>
    </source>
</evidence>
<dbReference type="GO" id="GO:0005802">
    <property type="term" value="C:trans-Golgi network"/>
    <property type="evidence" value="ECO:0007669"/>
    <property type="project" value="TreeGrafter"/>
</dbReference>
<dbReference type="PANTHER" id="PTHR47351:SF1">
    <property type="entry name" value="CHITIN BIOSYNTHESIS PROTEIN CHS5"/>
    <property type="match status" value="1"/>
</dbReference>
<feature type="domain" description="Fibronectin type-III" evidence="3">
    <location>
        <begin position="224"/>
        <end position="318"/>
    </location>
</feature>
<dbReference type="GO" id="GO:0046983">
    <property type="term" value="F:protein dimerization activity"/>
    <property type="evidence" value="ECO:0007669"/>
    <property type="project" value="InterPro"/>
</dbReference>
<evidence type="ECO:0000313" key="5">
    <source>
        <dbReference type="Proteomes" id="UP000481288"/>
    </source>
</evidence>
<evidence type="ECO:0000313" key="4">
    <source>
        <dbReference type="EMBL" id="TVY52014.1"/>
    </source>
</evidence>
<dbReference type="GO" id="GO:0006893">
    <property type="term" value="P:Golgi to plasma membrane transport"/>
    <property type="evidence" value="ECO:0007669"/>
    <property type="project" value="TreeGrafter"/>
</dbReference>
<dbReference type="SUPFAM" id="SSF52113">
    <property type="entry name" value="BRCT domain"/>
    <property type="match status" value="1"/>
</dbReference>
<dbReference type="PANTHER" id="PTHR47351">
    <property type="entry name" value="CHITIN BIOSYNTHESIS PROTEIN CHS5"/>
    <property type="match status" value="1"/>
</dbReference>
<dbReference type="Proteomes" id="UP000481288">
    <property type="component" value="Unassembled WGS sequence"/>
</dbReference>
<dbReference type="SUPFAM" id="SSF49265">
    <property type="entry name" value="Fibronectin type III"/>
    <property type="match status" value="1"/>
</dbReference>
<dbReference type="Gene3D" id="6.20.120.50">
    <property type="match status" value="1"/>
</dbReference>
<dbReference type="InterPro" id="IPR031669">
    <property type="entry name" value="Fn3_2"/>
</dbReference>
<dbReference type="InterPro" id="IPR013783">
    <property type="entry name" value="Ig-like_fold"/>
</dbReference>
<dbReference type="PROSITE" id="PS50096">
    <property type="entry name" value="IQ"/>
    <property type="match status" value="1"/>
</dbReference>
<dbReference type="Pfam" id="PF12738">
    <property type="entry name" value="PTCB-BRCT"/>
    <property type="match status" value="1"/>
</dbReference>
<evidence type="ECO:0000259" key="2">
    <source>
        <dbReference type="PROSITE" id="PS50172"/>
    </source>
</evidence>
<dbReference type="GO" id="GO:0034044">
    <property type="term" value="C:exomer complex"/>
    <property type="evidence" value="ECO:0007669"/>
    <property type="project" value="TreeGrafter"/>
</dbReference>
<dbReference type="CDD" id="cd00063">
    <property type="entry name" value="FN3"/>
    <property type="match status" value="1"/>
</dbReference>
<dbReference type="Pfam" id="PF16893">
    <property type="entry name" value="fn3_2"/>
    <property type="match status" value="1"/>
</dbReference>
<dbReference type="InterPro" id="IPR036116">
    <property type="entry name" value="FN3_sf"/>
</dbReference>
<reference evidence="4 5" key="1">
    <citation type="submission" date="2018-05" db="EMBL/GenBank/DDBJ databases">
        <title>Whole genome sequencing for identification of molecular markers to develop diagnostic detection tools for the regulated plant pathogen Lachnellula willkommii.</title>
        <authorList>
            <person name="Giroux E."/>
            <person name="Bilodeau G."/>
        </authorList>
    </citation>
    <scope>NUCLEOTIDE SEQUENCE [LARGE SCALE GENOMIC DNA]</scope>
    <source>
        <strain evidence="4 5">CBS 625.97</strain>
    </source>
</reference>
<feature type="compositionally biased region" description="Polar residues" evidence="1">
    <location>
        <begin position="413"/>
        <end position="422"/>
    </location>
</feature>
<accession>A0A7D8UQE7</accession>
<feature type="compositionally biased region" description="Acidic residues" evidence="1">
    <location>
        <begin position="458"/>
        <end position="474"/>
    </location>
</feature>
<feature type="region of interest" description="Disordered" evidence="1">
    <location>
        <begin position="411"/>
        <end position="537"/>
    </location>
</feature>
<dbReference type="AlphaFoldDB" id="A0A7D8UQE7"/>
<gene>
    <name evidence="4" type="primary">CHS5</name>
    <name evidence="4" type="ORF">LCER1_G006995</name>
</gene>
<dbReference type="InterPro" id="IPR003961">
    <property type="entry name" value="FN3_dom"/>
</dbReference>
<feature type="compositionally biased region" description="Basic and acidic residues" evidence="1">
    <location>
        <begin position="475"/>
        <end position="493"/>
    </location>
</feature>
<sequence>MLPKLKAFPPNDPSIAYARTLGTVPFNNNNITAFTLRFSPEHAYSITSGRYQPARLTLFENYAQNKWNARTEPFWWSSIARRESTHLHSTVRGWMARKVRHAVTESLRKQGFRADGTRLDGSKGRELYGTAQFTPEQPIMKMPFTEVVKQMDVAVIGKVDAGVAVLLTQDKRLIEFPSILLPPNISSGSIVDITVSRNFISEQKSQSAFLALQESIYTSFGESEPLPPILRCKNATQTSVVLEWDPIELATADCISLSLFRNGQKAGNIPRPTSMRTTKISGLAVDTEYTFHLVLRTSAGTFSSDKVVVKTHKMTDLSGITVTPGILPAQLRDSLTKAVERIGAKLADTVRIDTTHFVTTEGRGIAWEKAVEMNIPVVRPEWVEGCERGGRIVGVRQYYLDADPRQRQIAEQHVTSQPQQPEQKAHESPLPSPGAGQQTNGSQAVPPTPPAKDVPGEKEEESSDDSEGEEDGEEEKTAVQEEQKVRVEDRELQKVAIHPAPAAEETETEKEKEKDATEEGGSGTVTPGQSSFQDVAL</sequence>
<dbReference type="PROSITE" id="PS50853">
    <property type="entry name" value="FN3"/>
    <property type="match status" value="1"/>
</dbReference>
<feature type="domain" description="BRCT" evidence="2">
    <location>
        <begin position="312"/>
        <end position="400"/>
    </location>
</feature>
<dbReference type="CDD" id="cd13945">
    <property type="entry name" value="Chs5_N"/>
    <property type="match status" value="1"/>
</dbReference>
<dbReference type="GO" id="GO:0000747">
    <property type="term" value="P:conjugation with cellular fusion"/>
    <property type="evidence" value="ECO:0007669"/>
    <property type="project" value="TreeGrafter"/>
</dbReference>
<keyword evidence="5" id="KW-1185">Reference proteome</keyword>